<feature type="transmembrane region" description="Helical" evidence="1">
    <location>
        <begin position="86"/>
        <end position="103"/>
    </location>
</feature>
<keyword evidence="1" id="KW-0472">Membrane</keyword>
<dbReference type="RefSeq" id="WP_133591642.1">
    <property type="nucleotide sequence ID" value="NZ_SNVV01000009.1"/>
</dbReference>
<keyword evidence="1" id="KW-0812">Transmembrane</keyword>
<evidence type="ECO:0000313" key="3">
    <source>
        <dbReference type="Proteomes" id="UP000295129"/>
    </source>
</evidence>
<evidence type="ECO:0000313" key="2">
    <source>
        <dbReference type="EMBL" id="TDN50410.1"/>
    </source>
</evidence>
<name>A0A4R6DYI0_9RHOO</name>
<dbReference type="OrthoDB" id="8762515at2"/>
<dbReference type="EMBL" id="SNVV01000009">
    <property type="protein sequence ID" value="TDN50410.1"/>
    <property type="molecule type" value="Genomic_DNA"/>
</dbReference>
<gene>
    <name evidence="2" type="ORF">C7389_109104</name>
</gene>
<proteinExistence type="predicted"/>
<evidence type="ECO:0000256" key="1">
    <source>
        <dbReference type="SAM" id="Phobius"/>
    </source>
</evidence>
<organism evidence="2 3">
    <name type="scientific">Azoarcus indigens</name>
    <dbReference type="NCBI Taxonomy" id="29545"/>
    <lineage>
        <taxon>Bacteria</taxon>
        <taxon>Pseudomonadati</taxon>
        <taxon>Pseudomonadota</taxon>
        <taxon>Betaproteobacteria</taxon>
        <taxon>Rhodocyclales</taxon>
        <taxon>Zoogloeaceae</taxon>
        <taxon>Azoarcus</taxon>
    </lineage>
</organism>
<sequence length="108" mass="12254">MTPPGEWDGQEHRRAPPHTLAEAVDVIDQQLARRLDERLGSMEDLIRSGFPDGDPAGHCRYHEAEMARIEARAAFWSKLRFELAKWGLLGFLGWCVFALWRAALVGPK</sequence>
<keyword evidence="3" id="KW-1185">Reference proteome</keyword>
<keyword evidence="1" id="KW-1133">Transmembrane helix</keyword>
<dbReference type="Proteomes" id="UP000295129">
    <property type="component" value="Unassembled WGS sequence"/>
</dbReference>
<dbReference type="AlphaFoldDB" id="A0A4R6DYI0"/>
<reference evidence="2 3" key="1">
    <citation type="submission" date="2019-03" db="EMBL/GenBank/DDBJ databases">
        <title>Genomic Encyclopedia of Type Strains, Phase IV (KMG-IV): sequencing the most valuable type-strain genomes for metagenomic binning, comparative biology and taxonomic classification.</title>
        <authorList>
            <person name="Goeker M."/>
        </authorList>
    </citation>
    <scope>NUCLEOTIDE SEQUENCE [LARGE SCALE GENOMIC DNA]</scope>
    <source>
        <strain evidence="2 3">DSM 12121</strain>
    </source>
</reference>
<accession>A0A4R6DYI0</accession>
<protein>
    <submittedName>
        <fullName evidence="2">Uncharacterized protein</fullName>
    </submittedName>
</protein>
<comment type="caution">
    <text evidence="2">The sequence shown here is derived from an EMBL/GenBank/DDBJ whole genome shotgun (WGS) entry which is preliminary data.</text>
</comment>